<evidence type="ECO:0000256" key="2">
    <source>
        <dbReference type="SAM" id="SignalP"/>
    </source>
</evidence>
<name>A0ABD0TQ29_LOXSC</name>
<dbReference type="PROSITE" id="PS51257">
    <property type="entry name" value="PROKAR_LIPOPROTEIN"/>
    <property type="match status" value="1"/>
</dbReference>
<protein>
    <recommendedName>
        <fullName evidence="5">Seroin transcript 1A</fullName>
    </recommendedName>
</protein>
<feature type="compositionally biased region" description="Polar residues" evidence="1">
    <location>
        <begin position="89"/>
        <end position="103"/>
    </location>
</feature>
<evidence type="ECO:0008006" key="5">
    <source>
        <dbReference type="Google" id="ProtNLM"/>
    </source>
</evidence>
<reference evidence="3 4" key="1">
    <citation type="submission" date="2024-06" db="EMBL/GenBank/DDBJ databases">
        <title>A chromosome-level genome assembly of beet webworm, Loxostege sticticalis.</title>
        <authorList>
            <person name="Zhang Y."/>
        </authorList>
    </citation>
    <scope>NUCLEOTIDE SEQUENCE [LARGE SCALE GENOMIC DNA]</scope>
    <source>
        <strain evidence="3">AQ028</strain>
        <tissue evidence="3">Male pupae</tissue>
    </source>
</reference>
<dbReference type="AlphaFoldDB" id="A0ABD0TQ29"/>
<comment type="caution">
    <text evidence="3">The sequence shown here is derived from an EMBL/GenBank/DDBJ whole genome shotgun (WGS) entry which is preliminary data.</text>
</comment>
<dbReference type="EMBL" id="JBEDNZ010000002">
    <property type="protein sequence ID" value="KAL0851431.1"/>
    <property type="molecule type" value="Genomic_DNA"/>
</dbReference>
<accession>A0ABD0TQ29</accession>
<evidence type="ECO:0000313" key="3">
    <source>
        <dbReference type="EMBL" id="KAL0851431.1"/>
    </source>
</evidence>
<sequence>MTKIIILLVVAAVAVSCIHADENFPNFPQFPMFPFNNFPGLQQPFALLNPDNVKDMKPGPGGHVAGAFVSSSSSSETVDGVTKKKSSGRVVTNQDGKVQDVSF</sequence>
<feature type="signal peptide" evidence="2">
    <location>
        <begin position="1"/>
        <end position="20"/>
    </location>
</feature>
<evidence type="ECO:0000256" key="1">
    <source>
        <dbReference type="SAM" id="MobiDB-lite"/>
    </source>
</evidence>
<organism evidence="3 4">
    <name type="scientific">Loxostege sticticalis</name>
    <name type="common">Beet webworm moth</name>
    <dbReference type="NCBI Taxonomy" id="481309"/>
    <lineage>
        <taxon>Eukaryota</taxon>
        <taxon>Metazoa</taxon>
        <taxon>Ecdysozoa</taxon>
        <taxon>Arthropoda</taxon>
        <taxon>Hexapoda</taxon>
        <taxon>Insecta</taxon>
        <taxon>Pterygota</taxon>
        <taxon>Neoptera</taxon>
        <taxon>Endopterygota</taxon>
        <taxon>Lepidoptera</taxon>
        <taxon>Glossata</taxon>
        <taxon>Ditrysia</taxon>
        <taxon>Pyraloidea</taxon>
        <taxon>Crambidae</taxon>
        <taxon>Pyraustinae</taxon>
        <taxon>Loxostege</taxon>
    </lineage>
</organism>
<dbReference type="Proteomes" id="UP001549921">
    <property type="component" value="Unassembled WGS sequence"/>
</dbReference>
<proteinExistence type="predicted"/>
<feature type="region of interest" description="Disordered" evidence="1">
    <location>
        <begin position="64"/>
        <end position="103"/>
    </location>
</feature>
<keyword evidence="2" id="KW-0732">Signal</keyword>
<evidence type="ECO:0000313" key="4">
    <source>
        <dbReference type="Proteomes" id="UP001549921"/>
    </source>
</evidence>
<gene>
    <name evidence="3" type="ORF">ABMA28_007238</name>
</gene>
<feature type="chain" id="PRO_5044842763" description="Seroin transcript 1A" evidence="2">
    <location>
        <begin position="21"/>
        <end position="103"/>
    </location>
</feature>